<evidence type="ECO:0000256" key="3">
    <source>
        <dbReference type="ARBA" id="ARBA00022448"/>
    </source>
</evidence>
<dbReference type="InterPro" id="IPR018035">
    <property type="entry name" value="Flagellar_FliH/T3SS_HrpE"/>
</dbReference>
<dbReference type="Proteomes" id="UP000294902">
    <property type="component" value="Unassembled WGS sequence"/>
</dbReference>
<keyword evidence="9" id="KW-0966">Cell projection</keyword>
<dbReference type="PANTHER" id="PTHR34982">
    <property type="entry name" value="YOP PROTEINS TRANSLOCATION PROTEIN L"/>
    <property type="match status" value="1"/>
</dbReference>
<reference evidence="9 10" key="1">
    <citation type="submission" date="2019-03" db="EMBL/GenBank/DDBJ databases">
        <title>Genomic Encyclopedia of Type Strains, Phase IV (KMG-IV): sequencing the most valuable type-strain genomes for metagenomic binning, comparative biology and taxonomic classification.</title>
        <authorList>
            <person name="Goeker M."/>
        </authorList>
    </citation>
    <scope>NUCLEOTIDE SEQUENCE [LARGE SCALE GENOMIC DNA]</scope>
    <source>
        <strain evidence="9 10">DSM 24629</strain>
    </source>
</reference>
<dbReference type="GO" id="GO:0015031">
    <property type="term" value="P:protein transport"/>
    <property type="evidence" value="ECO:0007669"/>
    <property type="project" value="UniProtKB-KW"/>
</dbReference>
<comment type="function">
    <text evidence="1">Needed for flagellar regrowth and assembly.</text>
</comment>
<evidence type="ECO:0000259" key="8">
    <source>
        <dbReference type="Pfam" id="PF02108"/>
    </source>
</evidence>
<evidence type="ECO:0000256" key="1">
    <source>
        <dbReference type="ARBA" id="ARBA00003041"/>
    </source>
</evidence>
<keyword evidence="10" id="KW-1185">Reference proteome</keyword>
<comment type="similarity">
    <text evidence="2">Belongs to the FliH family.</text>
</comment>
<keyword evidence="7" id="KW-0175">Coiled coil</keyword>
<dbReference type="GO" id="GO:0005829">
    <property type="term" value="C:cytosol"/>
    <property type="evidence" value="ECO:0007669"/>
    <property type="project" value="TreeGrafter"/>
</dbReference>
<evidence type="ECO:0000256" key="6">
    <source>
        <dbReference type="ARBA" id="ARBA00023225"/>
    </source>
</evidence>
<keyword evidence="3" id="KW-0813">Transport</keyword>
<evidence type="ECO:0000256" key="5">
    <source>
        <dbReference type="ARBA" id="ARBA00022927"/>
    </source>
</evidence>
<evidence type="ECO:0000256" key="7">
    <source>
        <dbReference type="SAM" id="Coils"/>
    </source>
</evidence>
<evidence type="ECO:0000313" key="10">
    <source>
        <dbReference type="Proteomes" id="UP000294902"/>
    </source>
</evidence>
<dbReference type="AlphaFoldDB" id="A0A4R3MQ52"/>
<organism evidence="9 10">
    <name type="scientific">Natranaerovirga pectinivora</name>
    <dbReference type="NCBI Taxonomy" id="682400"/>
    <lineage>
        <taxon>Bacteria</taxon>
        <taxon>Bacillati</taxon>
        <taxon>Bacillota</taxon>
        <taxon>Clostridia</taxon>
        <taxon>Lachnospirales</taxon>
        <taxon>Natranaerovirgaceae</taxon>
        <taxon>Natranaerovirga</taxon>
    </lineage>
</organism>
<evidence type="ECO:0000256" key="2">
    <source>
        <dbReference type="ARBA" id="ARBA00006602"/>
    </source>
</evidence>
<name>A0A4R3MQ52_9FIRM</name>
<dbReference type="Pfam" id="PF02108">
    <property type="entry name" value="FliH"/>
    <property type="match status" value="1"/>
</dbReference>
<protein>
    <submittedName>
        <fullName evidence="9">Flagellar biosynthesis/type III secretory pathway protein FliH</fullName>
    </submittedName>
</protein>
<keyword evidence="4" id="KW-1005">Bacterial flagellum biogenesis</keyword>
<dbReference type="InterPro" id="IPR051472">
    <property type="entry name" value="T3SS_Stator/FliH"/>
</dbReference>
<keyword evidence="9" id="KW-0969">Cilium</keyword>
<dbReference type="GO" id="GO:0044781">
    <property type="term" value="P:bacterial-type flagellum organization"/>
    <property type="evidence" value="ECO:0007669"/>
    <property type="project" value="UniProtKB-KW"/>
</dbReference>
<dbReference type="EMBL" id="SMAL01000002">
    <property type="protein sequence ID" value="TCT16421.1"/>
    <property type="molecule type" value="Genomic_DNA"/>
</dbReference>
<evidence type="ECO:0000256" key="4">
    <source>
        <dbReference type="ARBA" id="ARBA00022795"/>
    </source>
</evidence>
<accession>A0A4R3MQ52</accession>
<comment type="caution">
    <text evidence="9">The sequence shown here is derived from an EMBL/GenBank/DDBJ whole genome shotgun (WGS) entry which is preliminary data.</text>
</comment>
<keyword evidence="9" id="KW-0282">Flagellum</keyword>
<keyword evidence="6" id="KW-1006">Bacterial flagellum protein export</keyword>
<feature type="coiled-coil region" evidence="7">
    <location>
        <begin position="51"/>
        <end position="127"/>
    </location>
</feature>
<gene>
    <name evidence="9" type="ORF">EDC18_102440</name>
</gene>
<dbReference type="OrthoDB" id="9786341at2"/>
<proteinExistence type="inferred from homology"/>
<feature type="domain" description="Flagellar assembly protein FliH/Type III secretion system HrpE" evidence="8">
    <location>
        <begin position="105"/>
        <end position="233"/>
    </location>
</feature>
<dbReference type="PANTHER" id="PTHR34982:SF1">
    <property type="entry name" value="FLAGELLAR ASSEMBLY PROTEIN FLIH"/>
    <property type="match status" value="1"/>
</dbReference>
<evidence type="ECO:0000313" key="9">
    <source>
        <dbReference type="EMBL" id="TCT16421.1"/>
    </source>
</evidence>
<keyword evidence="5" id="KW-0653">Protein transport</keyword>
<dbReference type="RefSeq" id="WP_132250805.1">
    <property type="nucleotide sequence ID" value="NZ_SMAL01000002.1"/>
</dbReference>
<sequence>MSNLFKSSFVTFSPENKKVIKIENTNPRIINKDSEDEESNIVPISTEIDYKLKEEEAQQKINQMMEDAQKQAEVIKKNAYEEGKEQGYSQGYSEGYSIGKLEADQLINKLKQEEIQLEEKYNNLIESLEPEFVQLVIAIIEKMTGILVENKKEIILYLINEGIRSRESAREYLINVAIDDYNYIIDHSKDVINMGNPNVKINIVSNTKLEKGQCFIETENGIINSSVDTQLTELIADLELLSK</sequence>